<organism evidence="2 3">
    <name type="scientific">Pleurodeles waltl</name>
    <name type="common">Iberian ribbed newt</name>
    <dbReference type="NCBI Taxonomy" id="8319"/>
    <lineage>
        <taxon>Eukaryota</taxon>
        <taxon>Metazoa</taxon>
        <taxon>Chordata</taxon>
        <taxon>Craniata</taxon>
        <taxon>Vertebrata</taxon>
        <taxon>Euteleostomi</taxon>
        <taxon>Amphibia</taxon>
        <taxon>Batrachia</taxon>
        <taxon>Caudata</taxon>
        <taxon>Salamandroidea</taxon>
        <taxon>Salamandridae</taxon>
        <taxon>Pleurodelinae</taxon>
        <taxon>Pleurodeles</taxon>
    </lineage>
</organism>
<feature type="compositionally biased region" description="Basic and acidic residues" evidence="1">
    <location>
        <begin position="114"/>
        <end position="125"/>
    </location>
</feature>
<evidence type="ECO:0000313" key="3">
    <source>
        <dbReference type="Proteomes" id="UP001066276"/>
    </source>
</evidence>
<keyword evidence="3" id="KW-1185">Reference proteome</keyword>
<reference evidence="2" key="1">
    <citation type="journal article" date="2022" name="bioRxiv">
        <title>Sequencing and chromosome-scale assembly of the giantPleurodeles waltlgenome.</title>
        <authorList>
            <person name="Brown T."/>
            <person name="Elewa A."/>
            <person name="Iarovenko S."/>
            <person name="Subramanian E."/>
            <person name="Araus A.J."/>
            <person name="Petzold A."/>
            <person name="Susuki M."/>
            <person name="Suzuki K.-i.T."/>
            <person name="Hayashi T."/>
            <person name="Toyoda A."/>
            <person name="Oliveira C."/>
            <person name="Osipova E."/>
            <person name="Leigh N.D."/>
            <person name="Simon A."/>
            <person name="Yun M.H."/>
        </authorList>
    </citation>
    <scope>NUCLEOTIDE SEQUENCE</scope>
    <source>
        <strain evidence="2">20211129_DDA</strain>
        <tissue evidence="2">Liver</tissue>
    </source>
</reference>
<feature type="region of interest" description="Disordered" evidence="1">
    <location>
        <begin position="1"/>
        <end position="80"/>
    </location>
</feature>
<protein>
    <submittedName>
        <fullName evidence="2">Uncharacterized protein</fullName>
    </submittedName>
</protein>
<feature type="compositionally biased region" description="Low complexity" evidence="1">
    <location>
        <begin position="1"/>
        <end position="20"/>
    </location>
</feature>
<name>A0AAV7S1T8_PLEWA</name>
<comment type="caution">
    <text evidence="2">The sequence shown here is derived from an EMBL/GenBank/DDBJ whole genome shotgun (WGS) entry which is preliminary data.</text>
</comment>
<sequence length="168" mass="17952">MNYKWPARLQLPGLQPPGALMAVPQWSKDTQRPAEGAVNRGGLGLSGRTAHPRPEQTTSPTEKEPSPTHAKTRSGDSIWVTNGTGGAKRLAGACICGSILGRIINCPRSLLREVSDDGTDSDRDLMSLTPAPRTADEVISSETCGNNGYYYGHDSTDRAYLSPELICG</sequence>
<evidence type="ECO:0000256" key="1">
    <source>
        <dbReference type="SAM" id="MobiDB-lite"/>
    </source>
</evidence>
<accession>A0AAV7S1T8</accession>
<feature type="region of interest" description="Disordered" evidence="1">
    <location>
        <begin position="114"/>
        <end position="133"/>
    </location>
</feature>
<evidence type="ECO:0000313" key="2">
    <source>
        <dbReference type="EMBL" id="KAJ1158093.1"/>
    </source>
</evidence>
<dbReference type="EMBL" id="JANPWB010000009">
    <property type="protein sequence ID" value="KAJ1158093.1"/>
    <property type="molecule type" value="Genomic_DNA"/>
</dbReference>
<gene>
    <name evidence="2" type="ORF">NDU88_010787</name>
</gene>
<dbReference type="Proteomes" id="UP001066276">
    <property type="component" value="Chromosome 5"/>
</dbReference>
<dbReference type="AlphaFoldDB" id="A0AAV7S1T8"/>
<proteinExistence type="predicted"/>